<evidence type="ECO:0000313" key="2">
    <source>
        <dbReference type="Proteomes" id="UP001162992"/>
    </source>
</evidence>
<organism evidence="1 2">
    <name type="scientific">Diphasiastrum complanatum</name>
    <name type="common">Issler's clubmoss</name>
    <name type="synonym">Lycopodium complanatum</name>
    <dbReference type="NCBI Taxonomy" id="34168"/>
    <lineage>
        <taxon>Eukaryota</taxon>
        <taxon>Viridiplantae</taxon>
        <taxon>Streptophyta</taxon>
        <taxon>Embryophyta</taxon>
        <taxon>Tracheophyta</taxon>
        <taxon>Lycopodiopsida</taxon>
        <taxon>Lycopodiales</taxon>
        <taxon>Lycopodiaceae</taxon>
        <taxon>Lycopodioideae</taxon>
        <taxon>Diphasiastrum</taxon>
    </lineage>
</organism>
<evidence type="ECO:0000313" key="1">
    <source>
        <dbReference type="EMBL" id="KAJ7532216.1"/>
    </source>
</evidence>
<name>A0ACC2BR26_DIPCM</name>
<gene>
    <name evidence="1" type="ORF">O6H91_14G077800</name>
</gene>
<dbReference type="Proteomes" id="UP001162992">
    <property type="component" value="Chromosome 14"/>
</dbReference>
<sequence>MQVGVEDDDGDRWIPFSERSEWSDVQPVPQDDGPYPVVSIAYTSQFRETMDYFRAVLARDERSDRSLELTEEAIHMNAGNYTVWHFRRLVLESLGKDLWKELYFIQDVAKSNHKNYQLWHHRRWVAEKLGVAVAPEELRFTELVLASDAKNYHAWSHRQWVLKALGGWEAELSFCSMLLQEDIYNNSAWNQRFFVIKNSPLLEGLDSMRESEVEYCINAIKLAPLNESSWTYLRGLFGNDTKSLGDSQSIGQVCFEELARDRCCIPALSFLLDLVCYGFQPTVDDCKILDSSIEILSSLQLALYLCERLEVVDAIRACYWAWRRSLLPAIIK</sequence>
<comment type="caution">
    <text evidence="1">The sequence shown here is derived from an EMBL/GenBank/DDBJ whole genome shotgun (WGS) entry which is preliminary data.</text>
</comment>
<keyword evidence="2" id="KW-1185">Reference proteome</keyword>
<proteinExistence type="predicted"/>
<protein>
    <submittedName>
        <fullName evidence="1">Uncharacterized protein</fullName>
    </submittedName>
</protein>
<accession>A0ACC2BR26</accession>
<reference evidence="2" key="1">
    <citation type="journal article" date="2024" name="Proc. Natl. Acad. Sci. U.S.A.">
        <title>Extraordinary preservation of gene collinearity over three hundred million years revealed in homosporous lycophytes.</title>
        <authorList>
            <person name="Li C."/>
            <person name="Wickell D."/>
            <person name="Kuo L.Y."/>
            <person name="Chen X."/>
            <person name="Nie B."/>
            <person name="Liao X."/>
            <person name="Peng D."/>
            <person name="Ji J."/>
            <person name="Jenkins J."/>
            <person name="Williams M."/>
            <person name="Shu S."/>
            <person name="Plott C."/>
            <person name="Barry K."/>
            <person name="Rajasekar S."/>
            <person name="Grimwood J."/>
            <person name="Han X."/>
            <person name="Sun S."/>
            <person name="Hou Z."/>
            <person name="He W."/>
            <person name="Dai G."/>
            <person name="Sun C."/>
            <person name="Schmutz J."/>
            <person name="Leebens-Mack J.H."/>
            <person name="Li F.W."/>
            <person name="Wang L."/>
        </authorList>
    </citation>
    <scope>NUCLEOTIDE SEQUENCE [LARGE SCALE GENOMIC DNA]</scope>
    <source>
        <strain evidence="2">cv. PW_Plant_1</strain>
    </source>
</reference>
<dbReference type="EMBL" id="CM055105">
    <property type="protein sequence ID" value="KAJ7532216.1"/>
    <property type="molecule type" value="Genomic_DNA"/>
</dbReference>